<dbReference type="SUPFAM" id="SSF53613">
    <property type="entry name" value="Ribokinase-like"/>
    <property type="match status" value="1"/>
</dbReference>
<keyword evidence="6" id="KW-0460">Magnesium</keyword>
<accession>A0AAD9CWT9</accession>
<evidence type="ECO:0000256" key="3">
    <source>
        <dbReference type="ARBA" id="ARBA00022741"/>
    </source>
</evidence>
<feature type="non-terminal residue" evidence="10">
    <location>
        <position position="1"/>
    </location>
</feature>
<evidence type="ECO:0000256" key="6">
    <source>
        <dbReference type="ARBA" id="ARBA00022842"/>
    </source>
</evidence>
<evidence type="ECO:0000256" key="5">
    <source>
        <dbReference type="ARBA" id="ARBA00022840"/>
    </source>
</evidence>
<dbReference type="AlphaFoldDB" id="A0AAD9CWT9"/>
<keyword evidence="1" id="KW-0808">Transferase</keyword>
<evidence type="ECO:0000256" key="8">
    <source>
        <dbReference type="ARBA" id="ARBA00023277"/>
    </source>
</evidence>
<evidence type="ECO:0000313" key="11">
    <source>
        <dbReference type="Proteomes" id="UP001182556"/>
    </source>
</evidence>
<dbReference type="PANTHER" id="PTHR10584:SF166">
    <property type="entry name" value="RIBOKINASE"/>
    <property type="match status" value="1"/>
</dbReference>
<dbReference type="Gene3D" id="3.40.1190.20">
    <property type="match status" value="1"/>
</dbReference>
<dbReference type="GO" id="GO:0046872">
    <property type="term" value="F:metal ion binding"/>
    <property type="evidence" value="ECO:0007669"/>
    <property type="project" value="UniProtKB-KW"/>
</dbReference>
<evidence type="ECO:0000256" key="7">
    <source>
        <dbReference type="ARBA" id="ARBA00022958"/>
    </source>
</evidence>
<dbReference type="GO" id="GO:0005524">
    <property type="term" value="F:ATP binding"/>
    <property type="evidence" value="ECO:0007669"/>
    <property type="project" value="UniProtKB-KW"/>
</dbReference>
<proteinExistence type="predicted"/>
<dbReference type="InterPro" id="IPR011877">
    <property type="entry name" value="Ribokinase"/>
</dbReference>
<keyword evidence="11" id="KW-1185">Reference proteome</keyword>
<protein>
    <submittedName>
        <fullName evidence="10">ATP binding protein</fullName>
    </submittedName>
</protein>
<keyword evidence="3" id="KW-0547">Nucleotide-binding</keyword>
<evidence type="ECO:0000256" key="2">
    <source>
        <dbReference type="ARBA" id="ARBA00022723"/>
    </source>
</evidence>
<keyword evidence="7" id="KW-0630">Potassium</keyword>
<keyword evidence="4" id="KW-0418">Kinase</keyword>
<sequence length="307" mass="32606">DVDEFFSLPHIVKPGETISSTAFTRKPGGKGANQAFAVAKAGGSVDLEGSIGDDGTWIRDLLRQGGVGVDRLQVVQGEVTGRAIIQSASDGENILHKGANFYISPNDAQPDLSPYTHLLLQNEIPLPTTLAYLQANPSITSIFNPSPMLSPDELRAFPWAHLSWLIVNEGELETLLAALDPDTPVSQTADVVDTAKANIGRIKSAKGFHRDVSIICTLGAKGIIWSTAGQEEVGQLPAAKADVVRDTTGAGDCFAGYFAAGMMRNKGEEGLNQVLKTCLTACAMCVEKPGAMESYPPLKETLSRKQA</sequence>
<dbReference type="CDD" id="cd01174">
    <property type="entry name" value="ribokinase"/>
    <property type="match status" value="1"/>
</dbReference>
<keyword evidence="5" id="KW-0067">ATP-binding</keyword>
<evidence type="ECO:0000256" key="1">
    <source>
        <dbReference type="ARBA" id="ARBA00022679"/>
    </source>
</evidence>
<dbReference type="GO" id="GO:0004747">
    <property type="term" value="F:ribokinase activity"/>
    <property type="evidence" value="ECO:0007669"/>
    <property type="project" value="InterPro"/>
</dbReference>
<keyword evidence="8" id="KW-0119">Carbohydrate metabolism</keyword>
<dbReference type="GO" id="GO:0006014">
    <property type="term" value="P:D-ribose metabolic process"/>
    <property type="evidence" value="ECO:0007669"/>
    <property type="project" value="InterPro"/>
</dbReference>
<keyword evidence="2" id="KW-0479">Metal-binding</keyword>
<organism evidence="10 11">
    <name type="scientific">Papiliotrema laurentii</name>
    <name type="common">Cryptococcus laurentii</name>
    <dbReference type="NCBI Taxonomy" id="5418"/>
    <lineage>
        <taxon>Eukaryota</taxon>
        <taxon>Fungi</taxon>
        <taxon>Dikarya</taxon>
        <taxon>Basidiomycota</taxon>
        <taxon>Agaricomycotina</taxon>
        <taxon>Tremellomycetes</taxon>
        <taxon>Tremellales</taxon>
        <taxon>Rhynchogastremaceae</taxon>
        <taxon>Papiliotrema</taxon>
    </lineage>
</organism>
<evidence type="ECO:0000313" key="10">
    <source>
        <dbReference type="EMBL" id="KAK1923507.1"/>
    </source>
</evidence>
<reference evidence="10" key="1">
    <citation type="submission" date="2023-02" db="EMBL/GenBank/DDBJ databases">
        <title>Identification and recombinant expression of a fungal hydrolase from Papiliotrema laurentii that hydrolyzes apple cutin and clears colloidal polyester polyurethane.</title>
        <authorList>
            <consortium name="DOE Joint Genome Institute"/>
            <person name="Roman V.A."/>
            <person name="Bojanowski C."/>
            <person name="Crable B.R."/>
            <person name="Wagner D.N."/>
            <person name="Hung C.S."/>
            <person name="Nadeau L.J."/>
            <person name="Schratz L."/>
            <person name="Haridas S."/>
            <person name="Pangilinan J."/>
            <person name="Lipzen A."/>
            <person name="Na H."/>
            <person name="Yan M."/>
            <person name="Ng V."/>
            <person name="Grigoriev I.V."/>
            <person name="Spatafora J.W."/>
            <person name="Barlow D."/>
            <person name="Biffinger J."/>
            <person name="Kelley-Loughnane N."/>
            <person name="Varaljay V.A."/>
            <person name="Crookes-Goodson W.J."/>
        </authorList>
    </citation>
    <scope>NUCLEOTIDE SEQUENCE</scope>
    <source>
        <strain evidence="10">5307AH</strain>
    </source>
</reference>
<dbReference type="InterPro" id="IPR029056">
    <property type="entry name" value="Ribokinase-like"/>
</dbReference>
<evidence type="ECO:0000259" key="9">
    <source>
        <dbReference type="Pfam" id="PF00294"/>
    </source>
</evidence>
<dbReference type="InterPro" id="IPR002139">
    <property type="entry name" value="Ribo/fructo_kinase"/>
</dbReference>
<dbReference type="PRINTS" id="PR00990">
    <property type="entry name" value="RIBOKINASE"/>
</dbReference>
<comment type="caution">
    <text evidence="10">The sequence shown here is derived from an EMBL/GenBank/DDBJ whole genome shotgun (WGS) entry which is preliminary data.</text>
</comment>
<dbReference type="PANTHER" id="PTHR10584">
    <property type="entry name" value="SUGAR KINASE"/>
    <property type="match status" value="1"/>
</dbReference>
<dbReference type="EMBL" id="JAODAN010000006">
    <property type="protein sequence ID" value="KAK1923507.1"/>
    <property type="molecule type" value="Genomic_DNA"/>
</dbReference>
<gene>
    <name evidence="10" type="ORF">DB88DRAFT_528252</name>
</gene>
<feature type="domain" description="Carbohydrate kinase PfkB" evidence="9">
    <location>
        <begin position="14"/>
        <end position="296"/>
    </location>
</feature>
<dbReference type="InterPro" id="IPR011611">
    <property type="entry name" value="PfkB_dom"/>
</dbReference>
<dbReference type="Pfam" id="PF00294">
    <property type="entry name" value="PfkB"/>
    <property type="match status" value="1"/>
</dbReference>
<name>A0AAD9CWT9_PAPLA</name>
<dbReference type="Proteomes" id="UP001182556">
    <property type="component" value="Unassembled WGS sequence"/>
</dbReference>
<evidence type="ECO:0000256" key="4">
    <source>
        <dbReference type="ARBA" id="ARBA00022777"/>
    </source>
</evidence>